<dbReference type="Pfam" id="PF14479">
    <property type="entry name" value="HeLo"/>
    <property type="match status" value="1"/>
</dbReference>
<dbReference type="OrthoDB" id="445896at2759"/>
<feature type="coiled-coil region" evidence="1">
    <location>
        <begin position="74"/>
        <end position="101"/>
    </location>
</feature>
<dbReference type="GO" id="GO:0005078">
    <property type="term" value="F:MAP-kinase scaffold activity"/>
    <property type="evidence" value="ECO:0007669"/>
    <property type="project" value="TreeGrafter"/>
</dbReference>
<gene>
    <name evidence="4" type="ORF">D0Z07_5798</name>
</gene>
<dbReference type="AlphaFoldDB" id="A0A9P6VI30"/>
<dbReference type="InterPro" id="IPR029498">
    <property type="entry name" value="HeLo_dom"/>
</dbReference>
<dbReference type="CDD" id="cd01786">
    <property type="entry name" value="RA_STE50"/>
    <property type="match status" value="1"/>
</dbReference>
<dbReference type="InterPro" id="IPR029071">
    <property type="entry name" value="Ubiquitin-like_domsf"/>
</dbReference>
<accession>A0A9P6VI30</accession>
<dbReference type="InterPro" id="IPR038305">
    <property type="entry name" value="HeLo_sf"/>
</dbReference>
<dbReference type="PROSITE" id="PS50200">
    <property type="entry name" value="RA"/>
    <property type="match status" value="1"/>
</dbReference>
<evidence type="ECO:0000313" key="5">
    <source>
        <dbReference type="Proteomes" id="UP000785200"/>
    </source>
</evidence>
<dbReference type="Pfam" id="PF00788">
    <property type="entry name" value="RA"/>
    <property type="match status" value="1"/>
</dbReference>
<dbReference type="SMART" id="SM00555">
    <property type="entry name" value="GIT"/>
    <property type="match status" value="1"/>
</dbReference>
<reference evidence="4" key="1">
    <citation type="submission" date="2019-07" db="EMBL/GenBank/DDBJ databases">
        <title>Hyphodiscus hymeniophilus genome sequencing and assembly.</title>
        <authorList>
            <person name="Kramer G."/>
            <person name="Nodwell J."/>
        </authorList>
    </citation>
    <scope>NUCLEOTIDE SEQUENCE</scope>
    <source>
        <strain evidence="4">ATCC 34498</strain>
    </source>
</reference>
<keyword evidence="5" id="KW-1185">Reference proteome</keyword>
<evidence type="ECO:0000259" key="3">
    <source>
        <dbReference type="PROSITE" id="PS50200"/>
    </source>
</evidence>
<feature type="region of interest" description="Disordered" evidence="2">
    <location>
        <begin position="184"/>
        <end position="205"/>
    </location>
</feature>
<dbReference type="EMBL" id="VNKQ01000011">
    <property type="protein sequence ID" value="KAG0648112.1"/>
    <property type="molecule type" value="Genomic_DNA"/>
</dbReference>
<proteinExistence type="predicted"/>
<dbReference type="PANTHER" id="PTHR21601">
    <property type="entry name" value="SPA2 PROTEIN"/>
    <property type="match status" value="1"/>
</dbReference>
<evidence type="ECO:0000256" key="2">
    <source>
        <dbReference type="SAM" id="MobiDB-lite"/>
    </source>
</evidence>
<feature type="domain" description="Ras-associating" evidence="3">
    <location>
        <begin position="550"/>
        <end position="624"/>
    </location>
</feature>
<dbReference type="Gene3D" id="1.20.120.1020">
    <property type="entry name" value="Prion-inhibition and propagation, HeLo domain"/>
    <property type="match status" value="1"/>
</dbReference>
<dbReference type="Pfam" id="PF08518">
    <property type="entry name" value="GIT_SHD"/>
    <property type="match status" value="1"/>
</dbReference>
<comment type="caution">
    <text evidence="4">The sequence shown here is derived from an EMBL/GenBank/DDBJ whole genome shotgun (WGS) entry which is preliminary data.</text>
</comment>
<name>A0A9P6VI30_9HELO</name>
<organism evidence="4 5">
    <name type="scientific">Hyphodiscus hymeniophilus</name>
    <dbReference type="NCBI Taxonomy" id="353542"/>
    <lineage>
        <taxon>Eukaryota</taxon>
        <taxon>Fungi</taxon>
        <taxon>Dikarya</taxon>
        <taxon>Ascomycota</taxon>
        <taxon>Pezizomycotina</taxon>
        <taxon>Leotiomycetes</taxon>
        <taxon>Helotiales</taxon>
        <taxon>Hyphodiscaceae</taxon>
        <taxon>Hyphodiscus</taxon>
    </lineage>
</organism>
<sequence length="641" mass="73038">MAASGIVALFRGCMASLKSILTSQDFGTDYEILCTELSLQCLRFHLWGQAAGMTEESSTLPTSTYHRLDIQDTLHQAVRGIKFLLDEVEELRRKYQLNQLDRIEEDLSRKVKLEGLSKRLSTLSSLRSTLTIRQRIRENQKQKSFLVITKWALCDARKFHEKVTKLTSLIDGLENVTKAVDLLSTESPDENPPPYSGVEATPQPSDVRIDGSYEASAPGDIVPTNDFLSRSHPSDPAENHLAMKRFLSLCQDESQTPRPRVRRKLLALAAEQFQELSQDVHDELLRRQQHDFAITTFLHPSPVFHPQRNAARKQLSFIDHFPHLVSDVVFEFERRLQVFQNNANSSSNPSLQFSNTSSHQNSRRWGVIYPPPLLRDRNVYRFTSIDAASLTSFRRASMPLASFYKPQASSLSRYTEQGQSLVPDKPQNWERNDGMLWPMHRVLSWLESNQFSDEWQKTFDILKIQGAMFLELGNSLRGEAHAGTCACKMHLLVYPRLALEHSNSGKEWDQVKEQEEGKRLRRLIQRIPFPADTSHPEPPNPHFSGASVKTFKSFRVSMEDPTYKVLPAALRKYNINAPWEQYALYIIYGDREQCLGMDEKPLVLFKQLDKAGKKPMFMLRKIASSTAAPAHSAASAHGSNV</sequence>
<evidence type="ECO:0000256" key="1">
    <source>
        <dbReference type="SAM" id="Coils"/>
    </source>
</evidence>
<protein>
    <submittedName>
        <fullName evidence="4">Ste50</fullName>
    </submittedName>
</protein>
<dbReference type="PANTHER" id="PTHR21601:SF0">
    <property type="entry name" value="PROTEIN SPA2-RELATED"/>
    <property type="match status" value="1"/>
</dbReference>
<keyword evidence="1" id="KW-0175">Coiled coil</keyword>
<evidence type="ECO:0000313" key="4">
    <source>
        <dbReference type="EMBL" id="KAG0648112.1"/>
    </source>
</evidence>
<dbReference type="InterPro" id="IPR013724">
    <property type="entry name" value="GIT_SHD"/>
</dbReference>
<dbReference type="SMART" id="SM00314">
    <property type="entry name" value="RA"/>
    <property type="match status" value="1"/>
</dbReference>
<dbReference type="Proteomes" id="UP000785200">
    <property type="component" value="Unassembled WGS sequence"/>
</dbReference>
<dbReference type="InterPro" id="IPR000159">
    <property type="entry name" value="RA_dom"/>
</dbReference>
<dbReference type="SUPFAM" id="SSF54236">
    <property type="entry name" value="Ubiquitin-like"/>
    <property type="match status" value="1"/>
</dbReference>
<dbReference type="InterPro" id="IPR039892">
    <property type="entry name" value="Spa2/Sph1"/>
</dbReference>
<dbReference type="Gene3D" id="3.10.20.90">
    <property type="entry name" value="Phosphatidylinositol 3-kinase Catalytic Subunit, Chain A, domain 1"/>
    <property type="match status" value="1"/>
</dbReference>